<organism evidence="2 3">
    <name type="scientific">Thiothrix lacustris</name>
    <dbReference type="NCBI Taxonomy" id="525917"/>
    <lineage>
        <taxon>Bacteria</taxon>
        <taxon>Pseudomonadati</taxon>
        <taxon>Pseudomonadota</taxon>
        <taxon>Gammaproteobacteria</taxon>
        <taxon>Thiotrichales</taxon>
        <taxon>Thiotrichaceae</taxon>
        <taxon>Thiothrix</taxon>
    </lineage>
</organism>
<comment type="caution">
    <text evidence="2">The sequence shown here is derived from an EMBL/GenBank/DDBJ whole genome shotgun (WGS) entry which is preliminary data.</text>
</comment>
<evidence type="ECO:0000313" key="2">
    <source>
        <dbReference type="EMBL" id="OQX16588.1"/>
    </source>
</evidence>
<dbReference type="Pfam" id="PF14316">
    <property type="entry name" value="DUF4381"/>
    <property type="match status" value="1"/>
</dbReference>
<protein>
    <recommendedName>
        <fullName evidence="4">DUF4381 domain-containing protein</fullName>
    </recommendedName>
</protein>
<dbReference type="InterPro" id="IPR025489">
    <property type="entry name" value="DUF4381"/>
</dbReference>
<keyword evidence="1" id="KW-0472">Membrane</keyword>
<evidence type="ECO:0000313" key="3">
    <source>
        <dbReference type="Proteomes" id="UP000192491"/>
    </source>
</evidence>
<sequence>MNPEELPLRDIHLPEPIGWWPPAPGWWMLAGLMLAVIAWLFWRWRQQKRADQGLHGALLELERLQRQYGTNTKALLRELSVLLRRVAISQYGRQTVAGLTGAAWVKFLDDKAGKPLFGGKLAHLLTEIPYRPETQAETNAVLQATREWIKLQRGKDHV</sequence>
<keyword evidence="1" id="KW-0812">Transmembrane</keyword>
<evidence type="ECO:0008006" key="4">
    <source>
        <dbReference type="Google" id="ProtNLM"/>
    </source>
</evidence>
<gene>
    <name evidence="2" type="ORF">BWK73_03185</name>
</gene>
<accession>A0A1Y1QYY0</accession>
<dbReference type="EMBL" id="MTEJ01000003">
    <property type="protein sequence ID" value="OQX16588.1"/>
    <property type="molecule type" value="Genomic_DNA"/>
</dbReference>
<reference evidence="2 3" key="1">
    <citation type="submission" date="2017-01" db="EMBL/GenBank/DDBJ databases">
        <title>Novel large sulfur bacteria in the metagenomes of groundwater-fed chemosynthetic microbial mats in the Lake Huron basin.</title>
        <authorList>
            <person name="Sharrar A.M."/>
            <person name="Flood B.E."/>
            <person name="Bailey J.V."/>
            <person name="Jones D.S."/>
            <person name="Biddanda B."/>
            <person name="Ruberg S.A."/>
            <person name="Marcus D.N."/>
            <person name="Dick G.J."/>
        </authorList>
    </citation>
    <scope>NUCLEOTIDE SEQUENCE [LARGE SCALE GENOMIC DNA]</scope>
    <source>
        <strain evidence="2">A8</strain>
    </source>
</reference>
<name>A0A1Y1QYY0_9GAMM</name>
<dbReference type="STRING" id="1123401.GCA_000621325_00666"/>
<evidence type="ECO:0000256" key="1">
    <source>
        <dbReference type="SAM" id="Phobius"/>
    </source>
</evidence>
<dbReference type="Proteomes" id="UP000192491">
    <property type="component" value="Unassembled WGS sequence"/>
</dbReference>
<proteinExistence type="predicted"/>
<keyword evidence="1" id="KW-1133">Transmembrane helix</keyword>
<feature type="transmembrane region" description="Helical" evidence="1">
    <location>
        <begin position="25"/>
        <end position="42"/>
    </location>
</feature>
<dbReference type="AlphaFoldDB" id="A0A1Y1QYY0"/>